<name>A0AAW1WDW7_RUBAR</name>
<comment type="similarity">
    <text evidence="1">Belongs to the PPR family. PCMP-H subfamily.</text>
</comment>
<dbReference type="Pfam" id="PF01535">
    <property type="entry name" value="PPR"/>
    <property type="match status" value="2"/>
</dbReference>
<dbReference type="Pfam" id="PF20431">
    <property type="entry name" value="E_motif"/>
    <property type="match status" value="1"/>
</dbReference>
<dbReference type="PANTHER" id="PTHR47926:SF351">
    <property type="entry name" value="MITOCHONDRIAL RNAEDITING FACTOR 1"/>
    <property type="match status" value="1"/>
</dbReference>
<keyword evidence="2" id="KW-0677">Repeat</keyword>
<evidence type="ECO:0000313" key="6">
    <source>
        <dbReference type="EMBL" id="KAK9921853.1"/>
    </source>
</evidence>
<keyword evidence="7" id="KW-1185">Reference proteome</keyword>
<feature type="repeat" description="PPR" evidence="3">
    <location>
        <begin position="309"/>
        <end position="343"/>
    </location>
</feature>
<sequence length="615" mass="68940">MLHPLPKTPLQLKPNFTLSNLLITTLPKPPQNPPNFEQSFTHNHICKLLLSLTHSRALPKGLQLHAHVIKSGFQTIPLVSHHLINFYSKNQLPLHSRQVFEQAPHKSSTTWSSVISSFAQNELPVLAIDYFRRMLGTPLRPDDHIYPSVTKSCAILNRPDVGQSIHSLAVKTGYQFDVFVGSSVVDMYAKCGEIRDARKMFDEMPDKNVVSWSGMIYGYTQAGEAEEALMLFKQALVENLDVNDFTFSSVVRVCGSSTLLELGKQIHGLCFKTSFNSSSFVGSSLVSLYAKCGVIEGAYRVFDEIPVRNLGMWNAMLIACAQHVHTNKAFDLFKQMESAGMKPNFITFLCVLYACSHAGLVEKGQHYFQLMKAYGIEPGEMHYASLVDLLGRSGKLQDAVKIIEKMPIEPTESVWGALLTGCRLHGDTELAASVADKIFELGSVSSGMHVLLSNAYAAAGRFEEAAKARKMLRDRGVKKETGLSWVEEGNKIHTFAAGDRSHMRTNEIYQKLEDLAEEMERAGYIADTSFVLREVNNEEKNQTIRYHSERLAVAFGLITFPPDRPIRIMKNLRICGDCHTAIKFMSKCSGRVIIVRDNNRFHRFEDGKCTCGDYW</sequence>
<dbReference type="Proteomes" id="UP001457282">
    <property type="component" value="Unassembled WGS sequence"/>
</dbReference>
<proteinExistence type="inferred from homology"/>
<feature type="repeat" description="PPR" evidence="3">
    <location>
        <begin position="344"/>
        <end position="378"/>
    </location>
</feature>
<comment type="caution">
    <text evidence="6">The sequence shown here is derived from an EMBL/GenBank/DDBJ whole genome shotgun (WGS) entry which is preliminary data.</text>
</comment>
<evidence type="ECO:0000313" key="7">
    <source>
        <dbReference type="Proteomes" id="UP001457282"/>
    </source>
</evidence>
<dbReference type="InterPro" id="IPR011990">
    <property type="entry name" value="TPR-like_helical_dom_sf"/>
</dbReference>
<dbReference type="InterPro" id="IPR032867">
    <property type="entry name" value="DYW_dom"/>
</dbReference>
<dbReference type="NCBIfam" id="TIGR00756">
    <property type="entry name" value="PPR"/>
    <property type="match status" value="4"/>
</dbReference>
<feature type="repeat" description="PPR" evidence="3">
    <location>
        <begin position="107"/>
        <end position="141"/>
    </location>
</feature>
<protein>
    <recommendedName>
        <fullName evidence="8">DYW domain-containing protein</fullName>
    </recommendedName>
</protein>
<dbReference type="Pfam" id="PF17177">
    <property type="entry name" value="PPR_long"/>
    <property type="match status" value="1"/>
</dbReference>
<accession>A0AAW1WDW7</accession>
<evidence type="ECO:0000256" key="3">
    <source>
        <dbReference type="PROSITE-ProRule" id="PRU00708"/>
    </source>
</evidence>
<feature type="domain" description="DYW" evidence="4">
    <location>
        <begin position="523"/>
        <end position="615"/>
    </location>
</feature>
<evidence type="ECO:0008006" key="8">
    <source>
        <dbReference type="Google" id="ProtNLM"/>
    </source>
</evidence>
<feature type="domain" description="PROP1-like PPR" evidence="5">
    <location>
        <begin position="220"/>
        <end position="406"/>
    </location>
</feature>
<dbReference type="FunFam" id="1.25.40.10:FF:000517">
    <property type="entry name" value="Pentatricopeptide repeat-containing protein At1g50270"/>
    <property type="match status" value="1"/>
</dbReference>
<dbReference type="InterPro" id="IPR033443">
    <property type="entry name" value="PROP1-like_PPR_dom"/>
</dbReference>
<dbReference type="Pfam" id="PF20430">
    <property type="entry name" value="Eplus_motif"/>
    <property type="match status" value="1"/>
</dbReference>
<dbReference type="Pfam" id="PF14432">
    <property type="entry name" value="DYW_deaminase"/>
    <property type="match status" value="1"/>
</dbReference>
<dbReference type="GO" id="GO:0008270">
    <property type="term" value="F:zinc ion binding"/>
    <property type="evidence" value="ECO:0007669"/>
    <property type="project" value="InterPro"/>
</dbReference>
<evidence type="ECO:0000256" key="2">
    <source>
        <dbReference type="ARBA" id="ARBA00022737"/>
    </source>
</evidence>
<dbReference type="FunFam" id="1.25.40.10:FF:000407">
    <property type="entry name" value="Putative pentatricopeptide repeat-containing protein"/>
    <property type="match status" value="1"/>
</dbReference>
<feature type="repeat" description="PPR" evidence="3">
    <location>
        <begin position="177"/>
        <end position="211"/>
    </location>
</feature>
<organism evidence="6 7">
    <name type="scientific">Rubus argutus</name>
    <name type="common">Southern blackberry</name>
    <dbReference type="NCBI Taxonomy" id="59490"/>
    <lineage>
        <taxon>Eukaryota</taxon>
        <taxon>Viridiplantae</taxon>
        <taxon>Streptophyta</taxon>
        <taxon>Embryophyta</taxon>
        <taxon>Tracheophyta</taxon>
        <taxon>Spermatophyta</taxon>
        <taxon>Magnoliopsida</taxon>
        <taxon>eudicotyledons</taxon>
        <taxon>Gunneridae</taxon>
        <taxon>Pentapetalae</taxon>
        <taxon>rosids</taxon>
        <taxon>fabids</taxon>
        <taxon>Rosales</taxon>
        <taxon>Rosaceae</taxon>
        <taxon>Rosoideae</taxon>
        <taxon>Rosoideae incertae sedis</taxon>
        <taxon>Rubus</taxon>
    </lineage>
</organism>
<reference evidence="6 7" key="1">
    <citation type="journal article" date="2023" name="G3 (Bethesda)">
        <title>A chromosome-length genome assembly and annotation of blackberry (Rubus argutus, cv. 'Hillquist').</title>
        <authorList>
            <person name="Bruna T."/>
            <person name="Aryal R."/>
            <person name="Dudchenko O."/>
            <person name="Sargent D.J."/>
            <person name="Mead D."/>
            <person name="Buti M."/>
            <person name="Cavallini A."/>
            <person name="Hytonen T."/>
            <person name="Andres J."/>
            <person name="Pham M."/>
            <person name="Weisz D."/>
            <person name="Mascagni F."/>
            <person name="Usai G."/>
            <person name="Natali L."/>
            <person name="Bassil N."/>
            <person name="Fernandez G.E."/>
            <person name="Lomsadze A."/>
            <person name="Armour M."/>
            <person name="Olukolu B."/>
            <person name="Poorten T."/>
            <person name="Britton C."/>
            <person name="Davik J."/>
            <person name="Ashrafi H."/>
            <person name="Aiden E.L."/>
            <person name="Borodovsky M."/>
            <person name="Worthington M."/>
        </authorList>
    </citation>
    <scope>NUCLEOTIDE SEQUENCE [LARGE SCALE GENOMIC DNA]</scope>
    <source>
        <strain evidence="6">PI 553951</strain>
    </source>
</reference>
<evidence type="ECO:0000259" key="4">
    <source>
        <dbReference type="Pfam" id="PF14432"/>
    </source>
</evidence>
<dbReference type="Gene3D" id="1.25.40.10">
    <property type="entry name" value="Tetratricopeptide repeat domain"/>
    <property type="match status" value="3"/>
</dbReference>
<dbReference type="FunFam" id="1.25.40.10:FF:001136">
    <property type="entry name" value="Putative pentatricopeptide repeat-containing protein"/>
    <property type="match status" value="1"/>
</dbReference>
<evidence type="ECO:0000256" key="1">
    <source>
        <dbReference type="ARBA" id="ARBA00006643"/>
    </source>
</evidence>
<evidence type="ECO:0000259" key="5">
    <source>
        <dbReference type="Pfam" id="PF17177"/>
    </source>
</evidence>
<dbReference type="InterPro" id="IPR002885">
    <property type="entry name" value="PPR_rpt"/>
</dbReference>
<dbReference type="GO" id="GO:0009451">
    <property type="term" value="P:RNA modification"/>
    <property type="evidence" value="ECO:0007669"/>
    <property type="project" value="InterPro"/>
</dbReference>
<dbReference type="EMBL" id="JBEDUW010000006">
    <property type="protein sequence ID" value="KAK9921853.1"/>
    <property type="molecule type" value="Genomic_DNA"/>
</dbReference>
<dbReference type="PROSITE" id="PS51375">
    <property type="entry name" value="PPR"/>
    <property type="match status" value="4"/>
</dbReference>
<dbReference type="PANTHER" id="PTHR47926">
    <property type="entry name" value="PENTATRICOPEPTIDE REPEAT-CONTAINING PROTEIN"/>
    <property type="match status" value="1"/>
</dbReference>
<dbReference type="AlphaFoldDB" id="A0AAW1WDW7"/>
<gene>
    <name evidence="6" type="ORF">M0R45_030349</name>
</gene>
<dbReference type="GO" id="GO:0003723">
    <property type="term" value="F:RNA binding"/>
    <property type="evidence" value="ECO:0007669"/>
    <property type="project" value="InterPro"/>
</dbReference>
<dbReference type="InterPro" id="IPR046849">
    <property type="entry name" value="E2_motif"/>
</dbReference>
<dbReference type="InterPro" id="IPR046960">
    <property type="entry name" value="PPR_At4g14850-like_plant"/>
</dbReference>
<dbReference type="InterPro" id="IPR046848">
    <property type="entry name" value="E_motif"/>
</dbReference>